<feature type="transmembrane region" description="Helical" evidence="1">
    <location>
        <begin position="32"/>
        <end position="51"/>
    </location>
</feature>
<keyword evidence="1" id="KW-0812">Transmembrane</keyword>
<dbReference type="Proteomes" id="UP000593567">
    <property type="component" value="Unassembled WGS sequence"/>
</dbReference>
<sequence length="326" mass="38027">MCFFSCSLSTFCNLFFMKAVIAKIVRMRQKTISVYLFVPLVILLVYIWHLISKTSPALPIAFSKPGLTRWSINSTKNEFYIITMLSLYTGHKWPGYERFTVEELNERDNEYLLALESNINHPLVKEVHLFYTEEEALTVVKQQKFRNQDKIIPVKTERRVHMMDFFYYASKYLLDKTIIALNGDIVVGEGFDIIDTVKLRDNRVLYSLTRHGYQRGNCTVDNYCLDKKYQGSHDAHVFHLAQPLDHQVLLKLDYPINMWQAENGMLGVLQNDLNFTLHNPCRVLKTYHHHCSHVHKQGAHNSIKDPPYNFQHSQLAKSPPVGILLY</sequence>
<evidence type="ECO:0000313" key="2">
    <source>
        <dbReference type="EMBL" id="KAF6024817.1"/>
    </source>
</evidence>
<reference evidence="2" key="1">
    <citation type="submission" date="2020-06" db="EMBL/GenBank/DDBJ databases">
        <title>Draft genome of Bugula neritina, a colonial animal packing powerful symbionts and potential medicines.</title>
        <authorList>
            <person name="Rayko M."/>
        </authorList>
    </citation>
    <scope>NUCLEOTIDE SEQUENCE [LARGE SCALE GENOMIC DNA]</scope>
    <source>
        <strain evidence="2">Kwan_BN1</strain>
    </source>
</reference>
<accession>A0A7J7JFI6</accession>
<dbReference type="OrthoDB" id="5977719at2759"/>
<evidence type="ECO:0000256" key="1">
    <source>
        <dbReference type="SAM" id="Phobius"/>
    </source>
</evidence>
<evidence type="ECO:0000313" key="3">
    <source>
        <dbReference type="Proteomes" id="UP000593567"/>
    </source>
</evidence>
<dbReference type="PANTHER" id="PTHR40743:SF1">
    <property type="entry name" value="POSSIBLE GLYCOSYLTRANSFERASE"/>
    <property type="match status" value="1"/>
</dbReference>
<dbReference type="EMBL" id="VXIV02002529">
    <property type="protein sequence ID" value="KAF6024817.1"/>
    <property type="molecule type" value="Genomic_DNA"/>
</dbReference>
<keyword evidence="1" id="KW-1133">Transmembrane helix</keyword>
<keyword evidence="1" id="KW-0472">Membrane</keyword>
<organism evidence="2 3">
    <name type="scientific">Bugula neritina</name>
    <name type="common">Brown bryozoan</name>
    <name type="synonym">Sertularia neritina</name>
    <dbReference type="NCBI Taxonomy" id="10212"/>
    <lineage>
        <taxon>Eukaryota</taxon>
        <taxon>Metazoa</taxon>
        <taxon>Spiralia</taxon>
        <taxon>Lophotrochozoa</taxon>
        <taxon>Bryozoa</taxon>
        <taxon>Gymnolaemata</taxon>
        <taxon>Cheilostomatida</taxon>
        <taxon>Flustrina</taxon>
        <taxon>Buguloidea</taxon>
        <taxon>Bugulidae</taxon>
        <taxon>Bugula</taxon>
    </lineage>
</organism>
<proteinExistence type="predicted"/>
<dbReference type="PANTHER" id="PTHR40743">
    <property type="entry name" value="NUCLEOTIDE-DIPHOSPHO-SUGAR TRANSFERASE CONTAINING PROTEIN"/>
    <property type="match status" value="1"/>
</dbReference>
<keyword evidence="3" id="KW-1185">Reference proteome</keyword>
<gene>
    <name evidence="2" type="ORF">EB796_016876</name>
</gene>
<protein>
    <submittedName>
        <fullName evidence="2">Uncharacterized protein</fullName>
    </submittedName>
</protein>
<comment type="caution">
    <text evidence="2">The sequence shown here is derived from an EMBL/GenBank/DDBJ whole genome shotgun (WGS) entry which is preliminary data.</text>
</comment>
<name>A0A7J7JFI6_BUGNE</name>
<dbReference type="AlphaFoldDB" id="A0A7J7JFI6"/>